<feature type="binding site" evidence="6">
    <location>
        <position position="329"/>
    </location>
    <ligand>
        <name>Mg(2+)</name>
        <dbReference type="ChEBI" id="CHEBI:18420"/>
    </ligand>
</feature>
<feature type="compositionally biased region" description="Basic and acidic residues" evidence="7">
    <location>
        <begin position="31"/>
        <end position="51"/>
    </location>
</feature>
<feature type="compositionally biased region" description="Pro residues" evidence="7">
    <location>
        <begin position="209"/>
        <end position="219"/>
    </location>
</feature>
<keyword evidence="2 5" id="KW-0547">Nucleotide-binding</keyword>
<dbReference type="PRINTS" id="PR00318">
    <property type="entry name" value="GPROTEINA"/>
</dbReference>
<dbReference type="SUPFAM" id="SSF47895">
    <property type="entry name" value="Transducin (alpha subunit), insertion domain"/>
    <property type="match status" value="1"/>
</dbReference>
<evidence type="ECO:0000256" key="5">
    <source>
        <dbReference type="PIRSR" id="PIRSR601019-1"/>
    </source>
</evidence>
<feature type="binding site" evidence="5">
    <location>
        <begin position="430"/>
        <end position="433"/>
    </location>
    <ligand>
        <name>GTP</name>
        <dbReference type="ChEBI" id="CHEBI:37565"/>
    </ligand>
</feature>
<dbReference type="GO" id="GO:0005525">
    <property type="term" value="F:GTP binding"/>
    <property type="evidence" value="ECO:0007669"/>
    <property type="project" value="UniProtKB-KW"/>
</dbReference>
<dbReference type="Pfam" id="PF00503">
    <property type="entry name" value="G-alpha"/>
    <property type="match status" value="1"/>
</dbReference>
<dbReference type="FunFam" id="3.40.50.300:FF:000692">
    <property type="entry name" value="Guanine nucleotide-binding protein subunit alpha"/>
    <property type="match status" value="1"/>
</dbReference>
<evidence type="ECO:0000256" key="4">
    <source>
        <dbReference type="ARBA" id="ARBA00023224"/>
    </source>
</evidence>
<dbReference type="GO" id="GO:0007188">
    <property type="term" value="P:adenylate cyclase-modulating G protein-coupled receptor signaling pathway"/>
    <property type="evidence" value="ECO:0007669"/>
    <property type="project" value="TreeGrafter"/>
</dbReference>
<feature type="region of interest" description="Disordered" evidence="7">
    <location>
        <begin position="196"/>
        <end position="225"/>
    </location>
</feature>
<proteinExistence type="predicted"/>
<feature type="compositionally biased region" description="Polar residues" evidence="7">
    <location>
        <begin position="1"/>
        <end position="10"/>
    </location>
</feature>
<dbReference type="PANTHER" id="PTHR10218:SF360">
    <property type="entry name" value="GUANINE NUCLEOTIDE-BINDING PROTEIN SUBUNIT ALPHA HOMOLOG"/>
    <property type="match status" value="1"/>
</dbReference>
<dbReference type="GO" id="GO:0003924">
    <property type="term" value="F:GTPase activity"/>
    <property type="evidence" value="ECO:0007669"/>
    <property type="project" value="InterPro"/>
</dbReference>
<dbReference type="Gene3D" id="3.40.50.300">
    <property type="entry name" value="P-loop containing nucleotide triphosphate hydrolases"/>
    <property type="match status" value="2"/>
</dbReference>
<dbReference type="Proteomes" id="UP001050691">
    <property type="component" value="Unassembled WGS sequence"/>
</dbReference>
<evidence type="ECO:0000256" key="2">
    <source>
        <dbReference type="ARBA" id="ARBA00022741"/>
    </source>
</evidence>
<name>A0AAV5AT39_9AGAM</name>
<evidence type="ECO:0008006" key="10">
    <source>
        <dbReference type="Google" id="ProtNLM"/>
    </source>
</evidence>
<organism evidence="8 9">
    <name type="scientific">Clathrus columnatus</name>
    <dbReference type="NCBI Taxonomy" id="1419009"/>
    <lineage>
        <taxon>Eukaryota</taxon>
        <taxon>Fungi</taxon>
        <taxon>Dikarya</taxon>
        <taxon>Basidiomycota</taxon>
        <taxon>Agaricomycotina</taxon>
        <taxon>Agaricomycetes</taxon>
        <taxon>Phallomycetidae</taxon>
        <taxon>Phallales</taxon>
        <taxon>Clathraceae</taxon>
        <taxon>Clathrus</taxon>
    </lineage>
</organism>
<evidence type="ECO:0000256" key="3">
    <source>
        <dbReference type="ARBA" id="ARBA00023134"/>
    </source>
</evidence>
<feature type="region of interest" description="Disordered" evidence="7">
    <location>
        <begin position="131"/>
        <end position="166"/>
    </location>
</feature>
<feature type="region of interest" description="Disordered" evidence="7">
    <location>
        <begin position="1"/>
        <end position="51"/>
    </location>
</feature>
<dbReference type="EMBL" id="BPWL01000019">
    <property type="protein sequence ID" value="GJJ16324.1"/>
    <property type="molecule type" value="Genomic_DNA"/>
</dbReference>
<dbReference type="InterPro" id="IPR027417">
    <property type="entry name" value="P-loop_NTPase"/>
</dbReference>
<dbReference type="GO" id="GO:0005737">
    <property type="term" value="C:cytoplasm"/>
    <property type="evidence" value="ECO:0007669"/>
    <property type="project" value="TreeGrafter"/>
</dbReference>
<keyword evidence="4" id="KW-0807">Transducer</keyword>
<dbReference type="SMART" id="SM00275">
    <property type="entry name" value="G_alpha"/>
    <property type="match status" value="1"/>
</dbReference>
<evidence type="ECO:0000313" key="9">
    <source>
        <dbReference type="Proteomes" id="UP001050691"/>
    </source>
</evidence>
<comment type="caution">
    <text evidence="8">The sequence shown here is derived from an EMBL/GenBank/DDBJ whole genome shotgun (WGS) entry which is preliminary data.</text>
</comment>
<dbReference type="GO" id="GO:0005834">
    <property type="term" value="C:heterotrimeric G-protein complex"/>
    <property type="evidence" value="ECO:0007669"/>
    <property type="project" value="TreeGrafter"/>
</dbReference>
<dbReference type="AlphaFoldDB" id="A0AAV5AT39"/>
<keyword evidence="9" id="KW-1185">Reference proteome</keyword>
<evidence type="ECO:0000256" key="1">
    <source>
        <dbReference type="ARBA" id="ARBA00022723"/>
    </source>
</evidence>
<keyword evidence="1 6" id="KW-0479">Metal-binding</keyword>
<keyword evidence="6" id="KW-0460">Magnesium</keyword>
<evidence type="ECO:0000256" key="6">
    <source>
        <dbReference type="PIRSR" id="PIRSR601019-2"/>
    </source>
</evidence>
<dbReference type="PROSITE" id="PS51882">
    <property type="entry name" value="G_ALPHA"/>
    <property type="match status" value="1"/>
</dbReference>
<dbReference type="InterPro" id="IPR001019">
    <property type="entry name" value="Gprotein_alpha_su"/>
</dbReference>
<feature type="binding site" evidence="5">
    <location>
        <begin position="323"/>
        <end position="329"/>
    </location>
    <ligand>
        <name>GTP</name>
        <dbReference type="ChEBI" id="CHEBI:37565"/>
    </ligand>
</feature>
<keyword evidence="3 5" id="KW-0342">GTP-binding</keyword>
<dbReference type="SUPFAM" id="SSF52540">
    <property type="entry name" value="P-loop containing nucleoside triphosphate hydrolases"/>
    <property type="match status" value="1"/>
</dbReference>
<protein>
    <recommendedName>
        <fullName evidence="10">G-alpha-domain-containing protein</fullName>
    </recommendedName>
</protein>
<sequence length="467" mass="52868">MPTAAVITTSRTRRLSDPLSAALEPPPDETDAQREARLTSEREAKKVSDSIDEQLRQEKEVLKAKARARQEIKVLLLGQSESGKSTTLKQFQLAYTPNSFRQERLAWRPVVYLNLVRSVRRVLDALLPQELQPNPLDDDEPMTPQHRDSISEGNRPPTAASITTNSAFATPKYTELKAQLQPLLDLEQDLVRRLSGGSTEDDEAIQLASPPPSFSPPSGRPSTKTEVVVNNRVNWKKALNRFTAKNSNDPAVTEADGWWNDPSDLCHIMDRTRPYIERLWNDPTVKSELARKRLRLEESSGFYLDSLSRITDLRYVPSDDDVLKARLKTVGVIEHCFSLETGKQKGVDWKIYDVGGARSQSKAEECYKRQAWVPYFQDMNALIFLAPISAFDQVLAEDPRVNRLEDSLLLWRSIVSNKLLSQVNIILFLNKCDLLQAKLTGGVRLSHYMTSYGDRPNDYESVAKCKE</sequence>
<gene>
    <name evidence="8" type="ORF">Clacol_010622</name>
</gene>
<dbReference type="GO" id="GO:0046872">
    <property type="term" value="F:metal ion binding"/>
    <property type="evidence" value="ECO:0007669"/>
    <property type="project" value="UniProtKB-KW"/>
</dbReference>
<dbReference type="GO" id="GO:0031683">
    <property type="term" value="F:G-protein beta/gamma-subunit complex binding"/>
    <property type="evidence" value="ECO:0007669"/>
    <property type="project" value="InterPro"/>
</dbReference>
<evidence type="ECO:0000256" key="7">
    <source>
        <dbReference type="SAM" id="MobiDB-lite"/>
    </source>
</evidence>
<accession>A0AAV5AT39</accession>
<reference evidence="8" key="1">
    <citation type="submission" date="2021-10" db="EMBL/GenBank/DDBJ databases">
        <title>De novo Genome Assembly of Clathrus columnatus (Basidiomycota, Fungi) Using Illumina and Nanopore Sequence Data.</title>
        <authorList>
            <person name="Ogiso-Tanaka E."/>
            <person name="Itagaki H."/>
            <person name="Hosoya T."/>
            <person name="Hosaka K."/>
        </authorList>
    </citation>
    <scope>NUCLEOTIDE SEQUENCE</scope>
    <source>
        <strain evidence="8">MO-923</strain>
    </source>
</reference>
<evidence type="ECO:0000313" key="8">
    <source>
        <dbReference type="EMBL" id="GJJ16324.1"/>
    </source>
</evidence>
<dbReference type="InterPro" id="IPR011025">
    <property type="entry name" value="GproteinA_insert"/>
</dbReference>
<dbReference type="GO" id="GO:0001664">
    <property type="term" value="F:G protein-coupled receptor binding"/>
    <property type="evidence" value="ECO:0007669"/>
    <property type="project" value="TreeGrafter"/>
</dbReference>
<dbReference type="PANTHER" id="PTHR10218">
    <property type="entry name" value="GTP-BINDING PROTEIN ALPHA SUBUNIT"/>
    <property type="match status" value="1"/>
</dbReference>